<keyword evidence="2" id="KW-1133">Transmembrane helix</keyword>
<comment type="caution">
    <text evidence="4">The sequence shown here is derived from an EMBL/GenBank/DDBJ whole genome shotgun (WGS) entry which is preliminary data.</text>
</comment>
<dbReference type="Gene3D" id="2.60.40.1120">
    <property type="entry name" value="Carboxypeptidase-like, regulatory domain"/>
    <property type="match status" value="1"/>
</dbReference>
<dbReference type="RefSeq" id="WP_044439954.1">
    <property type="nucleotide sequence ID" value="NZ_JYFC01000002.1"/>
</dbReference>
<evidence type="ECO:0000256" key="2">
    <source>
        <dbReference type="SAM" id="Phobius"/>
    </source>
</evidence>
<feature type="signal peptide" evidence="3">
    <location>
        <begin position="1"/>
        <end position="27"/>
    </location>
</feature>
<dbReference type="Proteomes" id="UP000032503">
    <property type="component" value="Unassembled WGS sequence"/>
</dbReference>
<evidence type="ECO:0008006" key="6">
    <source>
        <dbReference type="Google" id="ProtNLM"/>
    </source>
</evidence>
<accession>A0ABR5CHF8</accession>
<reference evidence="4 5" key="1">
    <citation type="journal article" date="2001" name="Int. J. Syst. Evol. Microbiol.">
        <title>Agreia bicolorata gen. nov., sp. nov., to accommodate actinobacteria isolated from narrow reed grass infected by the nematode Heteroanguina graminophila.</title>
        <authorList>
            <person name="Evtushenko L.I."/>
            <person name="Dorofeeva L.V."/>
            <person name="Dobrovolskaya T.G."/>
            <person name="Streshinskaya G.M."/>
            <person name="Subbotin S.A."/>
            <person name="Tiedje J.M."/>
        </authorList>
    </citation>
    <scope>NUCLEOTIDE SEQUENCE [LARGE SCALE GENOMIC DNA]</scope>
    <source>
        <strain evidence="4 5">VKM Ac-1804</strain>
    </source>
</reference>
<dbReference type="SUPFAM" id="SSF49464">
    <property type="entry name" value="Carboxypeptidase regulatory domain-like"/>
    <property type="match status" value="1"/>
</dbReference>
<keyword evidence="5" id="KW-1185">Reference proteome</keyword>
<feature type="region of interest" description="Disordered" evidence="1">
    <location>
        <begin position="414"/>
        <end position="438"/>
    </location>
</feature>
<protein>
    <recommendedName>
        <fullName evidence="6">Alpha-amylase</fullName>
    </recommendedName>
</protein>
<sequence>MKRTLSAVAALSLAVLGIAVAPSAAWAATTTVSGTVTDAALNPIVGAKVRYLTANSEYDFYTDSAGHYGGSISPESYVVKFQAAGFAAEYFDDSVTLAGATPRVLAQGSDTVSDAVLGAESTLSGTITAYTGDPVQAGVQLFSENDGWESVGYVQSSSVDGGYDFGGLAAGNYKISVVSPDSDNLVDEWYSDRLTEVEATIIAVPPVGSATADVQLAEGASIGGTVKNTIGSPVDMQLFASNTIQPDAVRAITSGGVYSFSGLAPANYTISTYEHDLGGFFAAQTLPPVAAVVGSPATADIVVTPALPAESEITDEIVPHSGPLVVAPGGTYTWTVPSDEDSDVYAILYSTPVYIGAAPAAVNGVATLTLTIPSDTAPGAHKLSISSYSDSHEGTQIERGYFALTVLAATGPTVDPGTDPATAVGAGGDPSEGTAPHGAAASLANTGLPAAPILAVAPMLLVAGVLLRTVHRRRA</sequence>
<evidence type="ECO:0000313" key="4">
    <source>
        <dbReference type="EMBL" id="KJC65089.1"/>
    </source>
</evidence>
<evidence type="ECO:0000256" key="1">
    <source>
        <dbReference type="SAM" id="MobiDB-lite"/>
    </source>
</evidence>
<dbReference type="InterPro" id="IPR008969">
    <property type="entry name" value="CarboxyPept-like_regulatory"/>
</dbReference>
<dbReference type="Pfam" id="PF13620">
    <property type="entry name" value="CarboxypepD_reg"/>
    <property type="match status" value="1"/>
</dbReference>
<feature type="chain" id="PRO_5047050240" description="Alpha-amylase" evidence="3">
    <location>
        <begin position="28"/>
        <end position="475"/>
    </location>
</feature>
<feature type="transmembrane region" description="Helical" evidence="2">
    <location>
        <begin position="450"/>
        <end position="470"/>
    </location>
</feature>
<proteinExistence type="predicted"/>
<keyword evidence="2" id="KW-0812">Transmembrane</keyword>
<organism evidence="4 5">
    <name type="scientific">Agreia bicolorata</name>
    <dbReference type="NCBI Taxonomy" id="110935"/>
    <lineage>
        <taxon>Bacteria</taxon>
        <taxon>Bacillati</taxon>
        <taxon>Actinomycetota</taxon>
        <taxon>Actinomycetes</taxon>
        <taxon>Micrococcales</taxon>
        <taxon>Microbacteriaceae</taxon>
        <taxon>Agreia</taxon>
    </lineage>
</organism>
<evidence type="ECO:0000313" key="5">
    <source>
        <dbReference type="Proteomes" id="UP000032503"/>
    </source>
</evidence>
<dbReference type="EMBL" id="JYFC01000002">
    <property type="protein sequence ID" value="KJC65089.1"/>
    <property type="molecule type" value="Genomic_DNA"/>
</dbReference>
<evidence type="ECO:0000256" key="3">
    <source>
        <dbReference type="SAM" id="SignalP"/>
    </source>
</evidence>
<gene>
    <name evidence="4" type="ORF">TZ00_05940</name>
</gene>
<keyword evidence="2" id="KW-0472">Membrane</keyword>
<name>A0ABR5CHF8_9MICO</name>
<keyword evidence="3" id="KW-0732">Signal</keyword>